<keyword evidence="5" id="KW-0793">Thylakoid</keyword>
<dbReference type="GO" id="GO:0009654">
    <property type="term" value="C:photosystem II oxygen evolving complex"/>
    <property type="evidence" value="ECO:0007669"/>
    <property type="project" value="InterPro"/>
</dbReference>
<evidence type="ECO:0000256" key="1">
    <source>
        <dbReference type="ARBA" id="ARBA00004334"/>
    </source>
</evidence>
<accession>A0AA87ZZB8</accession>
<dbReference type="GO" id="GO:0009535">
    <property type="term" value="C:chloroplast thylakoid membrane"/>
    <property type="evidence" value="ECO:0007669"/>
    <property type="project" value="UniProtKB-SubCell"/>
</dbReference>
<protein>
    <recommendedName>
        <fullName evidence="10">Photosynthetic NDH subcomplex L 2</fullName>
    </recommendedName>
</protein>
<evidence type="ECO:0008006" key="10">
    <source>
        <dbReference type="Google" id="ProtNLM"/>
    </source>
</evidence>
<dbReference type="InterPro" id="IPR054099">
    <property type="entry name" value="PSII_PsbQ_pln"/>
</dbReference>
<dbReference type="FunFam" id="1.20.120.290:FF:000002">
    <property type="entry name" value="Photosynthetic NDH subunit of lumenal location 2, chloroplastic"/>
    <property type="match status" value="1"/>
</dbReference>
<dbReference type="AlphaFoldDB" id="A0AA87ZZB8"/>
<evidence type="ECO:0000256" key="6">
    <source>
        <dbReference type="ARBA" id="ARBA00023136"/>
    </source>
</evidence>
<dbReference type="PANTHER" id="PTHR33399">
    <property type="entry name" value="OXYGEN-EVOLVING ENHANCER PROTEIN 3-1, CHLOROPLASTIC"/>
    <property type="match status" value="1"/>
</dbReference>
<evidence type="ECO:0000313" key="9">
    <source>
        <dbReference type="Proteomes" id="UP001187192"/>
    </source>
</evidence>
<dbReference type="PANTHER" id="PTHR33399:SF5">
    <property type="entry name" value="PHOTOSYNTHETIC NDH SUBUNIT OF LUMENAL LOCATION 2, CHLOROPLASTIC"/>
    <property type="match status" value="1"/>
</dbReference>
<dbReference type="GO" id="GO:0005509">
    <property type="term" value="F:calcium ion binding"/>
    <property type="evidence" value="ECO:0007669"/>
    <property type="project" value="InterPro"/>
</dbReference>
<keyword evidence="9" id="KW-1185">Reference proteome</keyword>
<evidence type="ECO:0000256" key="3">
    <source>
        <dbReference type="ARBA" id="ARBA00022640"/>
    </source>
</evidence>
<dbReference type="GO" id="GO:0009767">
    <property type="term" value="P:photosynthetic electron transport chain"/>
    <property type="evidence" value="ECO:0007669"/>
    <property type="project" value="TreeGrafter"/>
</dbReference>
<dbReference type="GO" id="GO:0019898">
    <property type="term" value="C:extrinsic component of membrane"/>
    <property type="evidence" value="ECO:0007669"/>
    <property type="project" value="InterPro"/>
</dbReference>
<keyword evidence="3" id="KW-0934">Plastid</keyword>
<keyword evidence="2" id="KW-0150">Chloroplast</keyword>
<keyword evidence="6" id="KW-0472">Membrane</keyword>
<comment type="similarity">
    <text evidence="7">Belongs to the PsbQ family.</text>
</comment>
<organism evidence="8 9">
    <name type="scientific">Ficus carica</name>
    <name type="common">Common fig</name>
    <dbReference type="NCBI Taxonomy" id="3494"/>
    <lineage>
        <taxon>Eukaryota</taxon>
        <taxon>Viridiplantae</taxon>
        <taxon>Streptophyta</taxon>
        <taxon>Embryophyta</taxon>
        <taxon>Tracheophyta</taxon>
        <taxon>Spermatophyta</taxon>
        <taxon>Magnoliopsida</taxon>
        <taxon>eudicotyledons</taxon>
        <taxon>Gunneridae</taxon>
        <taxon>Pentapetalae</taxon>
        <taxon>rosids</taxon>
        <taxon>fabids</taxon>
        <taxon>Rosales</taxon>
        <taxon>Moraceae</taxon>
        <taxon>Ficeae</taxon>
        <taxon>Ficus</taxon>
    </lineage>
</organism>
<evidence type="ECO:0000256" key="2">
    <source>
        <dbReference type="ARBA" id="ARBA00022528"/>
    </source>
</evidence>
<comment type="subcellular location">
    <subcellularLocation>
        <location evidence="1">Plastid</location>
        <location evidence="1">Chloroplast thylakoid membrane</location>
    </subcellularLocation>
</comment>
<evidence type="ECO:0000256" key="7">
    <source>
        <dbReference type="ARBA" id="ARBA00035649"/>
    </source>
</evidence>
<proteinExistence type="inferred from homology"/>
<dbReference type="InterPro" id="IPR008797">
    <property type="entry name" value="PSII_PsbQ"/>
</dbReference>
<sequence>MSTFTNTTTLLHAHINTLRHHHHPKTTPIRLTIRASVQGEENATCRRRVVTTLLATSLAFGVLNPVPTPIALAQNWGTKSFLKERFFEPGLSPEDAVARIKQTAEGLHSIREMLESMAWRYVLFYIRLKSSYLSQDLKNAMTTLPESRRKDYVKAANELVDNMAEFDYYVRTPKVYESYLFYEKTLKSIDNVVALLA</sequence>
<reference evidence="8" key="1">
    <citation type="submission" date="2023-07" db="EMBL/GenBank/DDBJ databases">
        <title>draft genome sequence of fig (Ficus carica).</title>
        <authorList>
            <person name="Takahashi T."/>
            <person name="Nishimura K."/>
        </authorList>
    </citation>
    <scope>NUCLEOTIDE SEQUENCE</scope>
</reference>
<dbReference type="SUPFAM" id="SSF101112">
    <property type="entry name" value="Oxygen-evolving enhancer protein 3"/>
    <property type="match status" value="1"/>
</dbReference>
<dbReference type="EMBL" id="BTGU01000013">
    <property type="protein sequence ID" value="GMN41887.1"/>
    <property type="molecule type" value="Genomic_DNA"/>
</dbReference>
<name>A0AA87ZZB8_FICCA</name>
<evidence type="ECO:0000256" key="5">
    <source>
        <dbReference type="ARBA" id="ARBA00023078"/>
    </source>
</evidence>
<evidence type="ECO:0000313" key="8">
    <source>
        <dbReference type="EMBL" id="GMN41887.1"/>
    </source>
</evidence>
<gene>
    <name evidence="8" type="ORF">TIFTF001_011107</name>
</gene>
<dbReference type="Proteomes" id="UP001187192">
    <property type="component" value="Unassembled WGS sequence"/>
</dbReference>
<dbReference type="InterPro" id="IPR023222">
    <property type="entry name" value="PsbQ-like_dom_sf"/>
</dbReference>
<comment type="caution">
    <text evidence="8">The sequence shown here is derived from an EMBL/GenBank/DDBJ whole genome shotgun (WGS) entry which is preliminary data.</text>
</comment>
<keyword evidence="4" id="KW-0809">Transit peptide</keyword>
<evidence type="ECO:0000256" key="4">
    <source>
        <dbReference type="ARBA" id="ARBA00022946"/>
    </source>
</evidence>
<dbReference type="Gene3D" id="1.20.120.290">
    <property type="entry name" value="Oxygen-evolving enhancer protein 3 (PsbQ), four-helix up-down bundle"/>
    <property type="match status" value="1"/>
</dbReference>
<dbReference type="Pfam" id="PF05757">
    <property type="entry name" value="PsbQ"/>
    <property type="match status" value="1"/>
</dbReference>